<gene>
    <name evidence="2" type="ORF">IPK02_09970</name>
</gene>
<feature type="domain" description="Cell wall hydrolase SleB" evidence="1">
    <location>
        <begin position="43"/>
        <end position="153"/>
    </location>
</feature>
<evidence type="ECO:0000259" key="1">
    <source>
        <dbReference type="Pfam" id="PF07486"/>
    </source>
</evidence>
<keyword evidence="2" id="KW-0378">Hydrolase</keyword>
<protein>
    <submittedName>
        <fullName evidence="2">Cell wall hydrolase</fullName>
    </submittedName>
</protein>
<dbReference type="Gene3D" id="1.10.10.2520">
    <property type="entry name" value="Cell wall hydrolase SleB, domain 1"/>
    <property type="match status" value="1"/>
</dbReference>
<dbReference type="GO" id="GO:0016787">
    <property type="term" value="F:hydrolase activity"/>
    <property type="evidence" value="ECO:0007669"/>
    <property type="project" value="UniProtKB-KW"/>
</dbReference>
<accession>A0A935W3D7</accession>
<reference evidence="2 3" key="1">
    <citation type="submission" date="2020-10" db="EMBL/GenBank/DDBJ databases">
        <title>Connecting structure to function with the recovery of over 1000 high-quality activated sludge metagenome-assembled genomes encoding full-length rRNA genes using long-read sequencing.</title>
        <authorList>
            <person name="Singleton C.M."/>
            <person name="Petriglieri F."/>
            <person name="Kristensen J.M."/>
            <person name="Kirkegaard R.H."/>
            <person name="Michaelsen T.Y."/>
            <person name="Andersen M.H."/>
            <person name="Karst S.M."/>
            <person name="Dueholm M.S."/>
            <person name="Nielsen P.H."/>
            <person name="Albertsen M."/>
        </authorList>
    </citation>
    <scope>NUCLEOTIDE SEQUENCE [LARGE SCALE GENOMIC DNA]</scope>
    <source>
        <strain evidence="2">Fred_18-Q3-R57-64_BAT3C.720</strain>
    </source>
</reference>
<name>A0A935W3D7_9PROT</name>
<dbReference type="AlphaFoldDB" id="A0A935W3D7"/>
<dbReference type="Proteomes" id="UP000706151">
    <property type="component" value="Unassembled WGS sequence"/>
</dbReference>
<sequence>MSTRSLRAADPSVAPGTRVASQSREVDILARTIWGEARGEANPERSMSAVAAVVLNRVRRKTYWGKSITEVCQKPWQFSCWNRNDPNLPQLQRVTATNRSFALALTIASQAATQQLADETRGATHYYSRSLRRAPGWAAGKTPCCAIDRHLFFNDIA</sequence>
<dbReference type="EMBL" id="JADJOT010000008">
    <property type="protein sequence ID" value="MBK7954251.1"/>
    <property type="molecule type" value="Genomic_DNA"/>
</dbReference>
<dbReference type="InterPro" id="IPR042047">
    <property type="entry name" value="SleB_dom1"/>
</dbReference>
<dbReference type="InterPro" id="IPR011105">
    <property type="entry name" value="Cell_wall_hydrolase_SleB"/>
</dbReference>
<organism evidence="2 3">
    <name type="scientific">Candidatus Accumulibacter affinis</name>
    <dbReference type="NCBI Taxonomy" id="2954384"/>
    <lineage>
        <taxon>Bacteria</taxon>
        <taxon>Pseudomonadati</taxon>
        <taxon>Pseudomonadota</taxon>
        <taxon>Betaproteobacteria</taxon>
        <taxon>Candidatus Accumulibacter</taxon>
    </lineage>
</organism>
<comment type="caution">
    <text evidence="2">The sequence shown here is derived from an EMBL/GenBank/DDBJ whole genome shotgun (WGS) entry which is preliminary data.</text>
</comment>
<dbReference type="Pfam" id="PF07486">
    <property type="entry name" value="Hydrolase_2"/>
    <property type="match status" value="1"/>
</dbReference>
<proteinExistence type="predicted"/>
<evidence type="ECO:0000313" key="3">
    <source>
        <dbReference type="Proteomes" id="UP000706151"/>
    </source>
</evidence>
<evidence type="ECO:0000313" key="2">
    <source>
        <dbReference type="EMBL" id="MBK7954251.1"/>
    </source>
</evidence>